<protein>
    <submittedName>
        <fullName evidence="2">DUF805 domain-containing protein</fullName>
    </submittedName>
</protein>
<keyword evidence="1" id="KW-0812">Transmembrane</keyword>
<dbReference type="InterPro" id="IPR008523">
    <property type="entry name" value="DUF805"/>
</dbReference>
<dbReference type="Proteomes" id="UP000759529">
    <property type="component" value="Unassembled WGS sequence"/>
</dbReference>
<dbReference type="PANTHER" id="PTHR34980:SF2">
    <property type="entry name" value="INNER MEMBRANE PROTEIN YHAH-RELATED"/>
    <property type="match status" value="1"/>
</dbReference>
<feature type="transmembrane region" description="Helical" evidence="1">
    <location>
        <begin position="115"/>
        <end position="135"/>
    </location>
</feature>
<evidence type="ECO:0000313" key="3">
    <source>
        <dbReference type="Proteomes" id="UP000759529"/>
    </source>
</evidence>
<reference evidence="2 3" key="1">
    <citation type="submission" date="2021-02" db="EMBL/GenBank/DDBJ databases">
        <authorList>
            <person name="Jung H.S."/>
            <person name="Chun B.H."/>
            <person name="Jeon C.O."/>
        </authorList>
    </citation>
    <scope>NUCLEOTIDE SEQUENCE [LARGE SCALE GENOMIC DNA]</scope>
    <source>
        <strain evidence="2 3">LMG 25203</strain>
    </source>
</reference>
<evidence type="ECO:0000256" key="1">
    <source>
        <dbReference type="SAM" id="Phobius"/>
    </source>
</evidence>
<feature type="transmembrane region" description="Helical" evidence="1">
    <location>
        <begin position="24"/>
        <end position="49"/>
    </location>
</feature>
<accession>A0ABS2CUS6</accession>
<evidence type="ECO:0000313" key="2">
    <source>
        <dbReference type="EMBL" id="MBM6498656.1"/>
    </source>
</evidence>
<keyword evidence="1" id="KW-1133">Transmembrane helix</keyword>
<sequence>MYWYKKVVFENYANFNGRARRSEYWYFILFNALFSFVLTILDNLLGLQFGTADSGVLNTIYSLAVFIPSLAVSVRRLHDIGKSGWLLLIVYGSIIFLAALLLLGSFMHAFDSSPFIIIFALLIIGVAIWLLILFCTEGDDFTNKYGSDPKAFNEEIDQIGNE</sequence>
<organism evidence="2 3">
    <name type="scientific">Flavobacterium macrobrachii</name>
    <dbReference type="NCBI Taxonomy" id="591204"/>
    <lineage>
        <taxon>Bacteria</taxon>
        <taxon>Pseudomonadati</taxon>
        <taxon>Bacteroidota</taxon>
        <taxon>Flavobacteriia</taxon>
        <taxon>Flavobacteriales</taxon>
        <taxon>Flavobacteriaceae</taxon>
        <taxon>Flavobacterium</taxon>
    </lineage>
</organism>
<dbReference type="PANTHER" id="PTHR34980">
    <property type="entry name" value="INNER MEMBRANE PROTEIN-RELATED-RELATED"/>
    <property type="match status" value="1"/>
</dbReference>
<keyword evidence="1" id="KW-0472">Membrane</keyword>
<name>A0ABS2CUS6_9FLAO</name>
<dbReference type="Pfam" id="PF05656">
    <property type="entry name" value="DUF805"/>
    <property type="match status" value="1"/>
</dbReference>
<feature type="transmembrane region" description="Helical" evidence="1">
    <location>
        <begin position="86"/>
        <end position="109"/>
    </location>
</feature>
<gene>
    <name evidence="2" type="ORF">H9X54_004985</name>
</gene>
<comment type="caution">
    <text evidence="2">The sequence shown here is derived from an EMBL/GenBank/DDBJ whole genome shotgun (WGS) entry which is preliminary data.</text>
</comment>
<keyword evidence="3" id="KW-1185">Reference proteome</keyword>
<dbReference type="EMBL" id="JACSOD020000446">
    <property type="protein sequence ID" value="MBM6498656.1"/>
    <property type="molecule type" value="Genomic_DNA"/>
</dbReference>
<proteinExistence type="predicted"/>
<feature type="transmembrane region" description="Helical" evidence="1">
    <location>
        <begin position="55"/>
        <end position="74"/>
    </location>
</feature>